<keyword evidence="1" id="KW-0472">Membrane</keyword>
<name>A0A832TCW2_9EURY</name>
<accession>A0A832TCW2</accession>
<keyword evidence="1" id="KW-1133">Transmembrane helix</keyword>
<proteinExistence type="predicted"/>
<dbReference type="EMBL" id="DUJS01000004">
    <property type="protein sequence ID" value="HII70508.1"/>
    <property type="molecule type" value="Genomic_DNA"/>
</dbReference>
<dbReference type="RefSeq" id="WP_011018709.1">
    <property type="nucleotide sequence ID" value="NZ_DUJS01000004.1"/>
</dbReference>
<evidence type="ECO:0008006" key="4">
    <source>
        <dbReference type="Google" id="ProtNLM"/>
    </source>
</evidence>
<reference evidence="2" key="1">
    <citation type="journal article" date="2020" name="bioRxiv">
        <title>A rank-normalized archaeal taxonomy based on genome phylogeny resolves widespread incomplete and uneven classifications.</title>
        <authorList>
            <person name="Rinke C."/>
            <person name="Chuvochina M."/>
            <person name="Mussig A.J."/>
            <person name="Chaumeil P.-A."/>
            <person name="Waite D.W."/>
            <person name="Whitman W.B."/>
            <person name="Parks D.H."/>
            <person name="Hugenholtz P."/>
        </authorList>
    </citation>
    <scope>NUCLEOTIDE SEQUENCE</scope>
    <source>
        <strain evidence="2">UBA8853</strain>
    </source>
</reference>
<evidence type="ECO:0000313" key="3">
    <source>
        <dbReference type="Proteomes" id="UP000619545"/>
    </source>
</evidence>
<organism evidence="2 3">
    <name type="scientific">Methanopyrus kandleri</name>
    <dbReference type="NCBI Taxonomy" id="2320"/>
    <lineage>
        <taxon>Archaea</taxon>
        <taxon>Methanobacteriati</taxon>
        <taxon>Methanobacteriota</taxon>
        <taxon>Methanomada group</taxon>
        <taxon>Methanopyri</taxon>
        <taxon>Methanopyrales</taxon>
        <taxon>Methanopyraceae</taxon>
        <taxon>Methanopyrus</taxon>
    </lineage>
</organism>
<feature type="transmembrane region" description="Helical" evidence="1">
    <location>
        <begin position="291"/>
        <end position="312"/>
    </location>
</feature>
<evidence type="ECO:0000313" key="2">
    <source>
        <dbReference type="EMBL" id="HII70508.1"/>
    </source>
</evidence>
<sequence length="389" mass="42598">MFPRTLIPLISAILLATPACATDVGVFAWGSTIRSEGVQKFTDDILSTGYTEVAVLIRGVSTPTRVDTLSAVYSQIKARNPNVKVYAWIVGFERKDGWDKPWDPEVRREILDAVRSALPYCDGIILDDSFRYPTSNPVKREKAMQAITDLVREISELAHSHGKAVYFCLLPEKPEPYSIDRDAIATYVDKFIVEAYTEEYGRDDEWPVRVYNLYERLYPGKVAIALHELNESRLAHQLTLLKEAGCPDIWLFRYGEVKKMGLVRDVIRSITGSASGTSLQWSPVEGGQFDLAGLLLTGLVLGTFGGLVLAIVNPELLNSLGQAAIGIAETAQELLQGAFEAVSGALSGIQEKVLGASAEGDLGPIIGILARVALVFVWGWLLATLLSII</sequence>
<protein>
    <recommendedName>
        <fullName evidence="4">DUF4015 domain-containing protein</fullName>
    </recommendedName>
</protein>
<dbReference type="Gene3D" id="3.20.20.80">
    <property type="entry name" value="Glycosidases"/>
    <property type="match status" value="1"/>
</dbReference>
<gene>
    <name evidence="2" type="ORF">HA336_04665</name>
</gene>
<feature type="transmembrane region" description="Helical" evidence="1">
    <location>
        <begin position="368"/>
        <end position="388"/>
    </location>
</feature>
<dbReference type="GeneID" id="1477642"/>
<dbReference type="SUPFAM" id="SSF51445">
    <property type="entry name" value="(Trans)glycosidases"/>
    <property type="match status" value="1"/>
</dbReference>
<dbReference type="Proteomes" id="UP000619545">
    <property type="component" value="Unassembled WGS sequence"/>
</dbReference>
<dbReference type="AlphaFoldDB" id="A0A832TCW2"/>
<keyword evidence="1" id="KW-0812">Transmembrane</keyword>
<evidence type="ECO:0000256" key="1">
    <source>
        <dbReference type="SAM" id="Phobius"/>
    </source>
</evidence>
<comment type="caution">
    <text evidence="2">The sequence shown here is derived from an EMBL/GenBank/DDBJ whole genome shotgun (WGS) entry which is preliminary data.</text>
</comment>
<dbReference type="InterPro" id="IPR017853">
    <property type="entry name" value="GH"/>
</dbReference>